<dbReference type="RefSeq" id="WP_303549940.1">
    <property type="nucleotide sequence ID" value="NZ_JAUOPG010000004.1"/>
</dbReference>
<reference evidence="6" key="1">
    <citation type="submission" date="2023-07" db="EMBL/GenBank/DDBJ databases">
        <title>Genome content predicts the carbon catabolic preferences of heterotrophic bacteria.</title>
        <authorList>
            <person name="Gralka M."/>
        </authorList>
    </citation>
    <scope>NUCLEOTIDE SEQUENCE</scope>
    <source>
        <strain evidence="6">I2M16</strain>
    </source>
</reference>
<keyword evidence="4" id="KW-0411">Iron-sulfur</keyword>
<comment type="caution">
    <text evidence="6">The sequence shown here is derived from an EMBL/GenBank/DDBJ whole genome shotgun (WGS) entry which is preliminary data.</text>
</comment>
<evidence type="ECO:0000256" key="1">
    <source>
        <dbReference type="ARBA" id="ARBA00022714"/>
    </source>
</evidence>
<dbReference type="PROSITE" id="PS51296">
    <property type="entry name" value="RIESKE"/>
    <property type="match status" value="1"/>
</dbReference>
<evidence type="ECO:0000313" key="7">
    <source>
        <dbReference type="Proteomes" id="UP001169862"/>
    </source>
</evidence>
<dbReference type="GO" id="GO:0046872">
    <property type="term" value="F:metal ion binding"/>
    <property type="evidence" value="ECO:0007669"/>
    <property type="project" value="UniProtKB-KW"/>
</dbReference>
<feature type="domain" description="Rieske" evidence="5">
    <location>
        <begin position="2"/>
        <end position="103"/>
    </location>
</feature>
<keyword evidence="1" id="KW-0001">2Fe-2S</keyword>
<accession>A0AAW7XHM1</accession>
<dbReference type="PANTHER" id="PTHR40261:SF1">
    <property type="entry name" value="RIESKE DOMAIN-CONTAINING PROTEIN"/>
    <property type="match status" value="1"/>
</dbReference>
<evidence type="ECO:0000313" key="6">
    <source>
        <dbReference type="EMBL" id="MDO6453640.1"/>
    </source>
</evidence>
<dbReference type="Gene3D" id="2.102.10.10">
    <property type="entry name" value="Rieske [2Fe-2S] iron-sulphur domain"/>
    <property type="match status" value="1"/>
</dbReference>
<dbReference type="InterPro" id="IPR017941">
    <property type="entry name" value="Rieske_2Fe-2S"/>
</dbReference>
<evidence type="ECO:0000259" key="5">
    <source>
        <dbReference type="PROSITE" id="PS51296"/>
    </source>
</evidence>
<dbReference type="AlphaFoldDB" id="A0AAW7XHM1"/>
<evidence type="ECO:0000256" key="4">
    <source>
        <dbReference type="ARBA" id="ARBA00023014"/>
    </source>
</evidence>
<sequence>MSPICSINDITDPGAKGILHNGVAFMVIKKNDQFYVYENSCPHQRIALEWQPDQFLDIDKQFIQCAMHGALFTIETGQCIAGPCPGKSLTQVPHQIIDNTLYLP</sequence>
<dbReference type="EMBL" id="JAUOPG010000004">
    <property type="protein sequence ID" value="MDO6453640.1"/>
    <property type="molecule type" value="Genomic_DNA"/>
</dbReference>
<dbReference type="CDD" id="cd03467">
    <property type="entry name" value="Rieske"/>
    <property type="match status" value="1"/>
</dbReference>
<evidence type="ECO:0000256" key="3">
    <source>
        <dbReference type="ARBA" id="ARBA00023004"/>
    </source>
</evidence>
<dbReference type="Pfam" id="PF00355">
    <property type="entry name" value="Rieske"/>
    <property type="match status" value="1"/>
</dbReference>
<dbReference type="PANTHER" id="PTHR40261">
    <property type="match status" value="1"/>
</dbReference>
<organism evidence="6 7">
    <name type="scientific">Neptunomonas phycophila</name>
    <dbReference type="NCBI Taxonomy" id="1572645"/>
    <lineage>
        <taxon>Bacteria</taxon>
        <taxon>Pseudomonadati</taxon>
        <taxon>Pseudomonadota</taxon>
        <taxon>Gammaproteobacteria</taxon>
        <taxon>Oceanospirillales</taxon>
        <taxon>Oceanospirillaceae</taxon>
        <taxon>Neptunomonas</taxon>
    </lineage>
</organism>
<proteinExistence type="predicted"/>
<keyword evidence="3" id="KW-0408">Iron</keyword>
<evidence type="ECO:0000256" key="2">
    <source>
        <dbReference type="ARBA" id="ARBA00022723"/>
    </source>
</evidence>
<dbReference type="Proteomes" id="UP001169862">
    <property type="component" value="Unassembled WGS sequence"/>
</dbReference>
<name>A0AAW7XHM1_9GAMM</name>
<protein>
    <submittedName>
        <fullName evidence="6">Rieske (2Fe-2S) protein</fullName>
    </submittedName>
</protein>
<dbReference type="InterPro" id="IPR036922">
    <property type="entry name" value="Rieske_2Fe-2S_sf"/>
</dbReference>
<gene>
    <name evidence="6" type="ORF">Q4490_08685</name>
</gene>
<dbReference type="GO" id="GO:0051537">
    <property type="term" value="F:2 iron, 2 sulfur cluster binding"/>
    <property type="evidence" value="ECO:0007669"/>
    <property type="project" value="UniProtKB-KW"/>
</dbReference>
<keyword evidence="2" id="KW-0479">Metal-binding</keyword>
<dbReference type="SUPFAM" id="SSF50022">
    <property type="entry name" value="ISP domain"/>
    <property type="match status" value="1"/>
</dbReference>